<evidence type="ECO:0000313" key="9">
    <source>
        <dbReference type="Proteomes" id="UP000030136"/>
    </source>
</evidence>
<dbReference type="EMBL" id="LS483447">
    <property type="protein sequence ID" value="SQH73940.1"/>
    <property type="molecule type" value="Genomic_DNA"/>
</dbReference>
<dbReference type="InterPro" id="IPR012944">
    <property type="entry name" value="SusD_RagB_dom"/>
</dbReference>
<dbReference type="Pfam" id="PF07980">
    <property type="entry name" value="SusD_RagB"/>
    <property type="match status" value="1"/>
</dbReference>
<dbReference type="STRING" id="393921.HQ45_03710"/>
<dbReference type="InterPro" id="IPR011990">
    <property type="entry name" value="TPR-like_helical_dom_sf"/>
</dbReference>
<name>A0A0A2FSM1_9PORP</name>
<organism evidence="7 9">
    <name type="scientific">Porphyromonas crevioricanis</name>
    <dbReference type="NCBI Taxonomy" id="393921"/>
    <lineage>
        <taxon>Bacteria</taxon>
        <taxon>Pseudomonadati</taxon>
        <taxon>Bacteroidota</taxon>
        <taxon>Bacteroidia</taxon>
        <taxon>Bacteroidales</taxon>
        <taxon>Porphyromonadaceae</taxon>
        <taxon>Porphyromonas</taxon>
    </lineage>
</organism>
<dbReference type="RefSeq" id="WP_023936337.1">
    <property type="nucleotide sequence ID" value="NZ_FUXH01000003.1"/>
</dbReference>
<evidence type="ECO:0000313" key="10">
    <source>
        <dbReference type="Proteomes" id="UP000249300"/>
    </source>
</evidence>
<reference evidence="7 9" key="1">
    <citation type="submission" date="2014-08" db="EMBL/GenBank/DDBJ databases">
        <title>Porphyromonas crevioricanis strain:COT-253_OH1447 Genome sequencing.</title>
        <authorList>
            <person name="Wallis C."/>
            <person name="Deusch O."/>
            <person name="O'Flynn C."/>
            <person name="Davis I."/>
            <person name="Jospin G."/>
            <person name="Darling A.E."/>
            <person name="Coil D.A."/>
            <person name="Alexiev A."/>
            <person name="Horsfall A."/>
            <person name="Kirkwood N."/>
            <person name="Harris S."/>
            <person name="Eisen J.A."/>
        </authorList>
    </citation>
    <scope>NUCLEOTIDE SEQUENCE [LARGE SCALE GENOMIC DNA]</scope>
    <source>
        <strain evidence="9">COT-253 OH1447</strain>
        <strain evidence="7">COT-253_OH1447</strain>
    </source>
</reference>
<dbReference type="GO" id="GO:0009279">
    <property type="term" value="C:cell outer membrane"/>
    <property type="evidence" value="ECO:0007669"/>
    <property type="project" value="UniProtKB-SubCell"/>
</dbReference>
<evidence type="ECO:0000256" key="4">
    <source>
        <dbReference type="ARBA" id="ARBA00023136"/>
    </source>
</evidence>
<keyword evidence="4" id="KW-0472">Membrane</keyword>
<dbReference type="Proteomes" id="UP000249300">
    <property type="component" value="Chromosome 1"/>
</dbReference>
<evidence type="ECO:0000313" key="8">
    <source>
        <dbReference type="EMBL" id="SQH73940.1"/>
    </source>
</evidence>
<dbReference type="Proteomes" id="UP000030136">
    <property type="component" value="Unassembled WGS sequence"/>
</dbReference>
<gene>
    <name evidence="7" type="ORF">HQ38_06200</name>
    <name evidence="8" type="ORF">NCTC12858_01819</name>
</gene>
<dbReference type="AlphaFoldDB" id="A0A0A2FSM1"/>
<feature type="domain" description="RagB/SusD" evidence="6">
    <location>
        <begin position="379"/>
        <end position="469"/>
    </location>
</feature>
<evidence type="ECO:0000256" key="5">
    <source>
        <dbReference type="ARBA" id="ARBA00023237"/>
    </source>
</evidence>
<comment type="subcellular location">
    <subcellularLocation>
        <location evidence="1">Cell outer membrane</location>
    </subcellularLocation>
</comment>
<keyword evidence="3" id="KW-0732">Signal</keyword>
<evidence type="ECO:0000256" key="2">
    <source>
        <dbReference type="ARBA" id="ARBA00006275"/>
    </source>
</evidence>
<evidence type="ECO:0000259" key="6">
    <source>
        <dbReference type="Pfam" id="PF07980"/>
    </source>
</evidence>
<dbReference type="Gene3D" id="1.25.40.390">
    <property type="match status" value="1"/>
</dbReference>
<dbReference type="eggNOG" id="COG0457">
    <property type="taxonomic scope" value="Bacteria"/>
</dbReference>
<dbReference type="PROSITE" id="PS51257">
    <property type="entry name" value="PROKAR_LIPOPROTEIN"/>
    <property type="match status" value="1"/>
</dbReference>
<dbReference type="KEGG" id="pcre:NCTC12858_01819"/>
<protein>
    <submittedName>
        <fullName evidence="8">SusD family</fullName>
    </submittedName>
</protein>
<keyword evidence="5" id="KW-0998">Cell outer membrane</keyword>
<accession>A0A0A2FSM1</accession>
<dbReference type="OrthoDB" id="1080118at2"/>
<sequence length="512" mass="58422">MKKILSTISAGLLLFALSSCDLTRDPDGRIEQGPLESFKEVTFLSDGLYSHLRTAEVPLNTSYSDYQTEYYYRTKWDGGQLLGITEWEESRMLTDDHITNYFAVYSVLNMQANYFIMRAQEALDNTVIAKAEEIQKTKTLIAEAKVMKALALYRLMLRFAKGPYNPATAAQEMGVFIMDGFSPLEKPARASKLDSYNHAIKLIDEAIALGLNEKEDAPYHINLDYAYALKARIYLQMREWQKAVDAVGKFIDKYPLVDTQKMKTTGEKVEALRSTYAKGSSENVVTLYADPKVGSFGQFYGWLSGSWQPVDEQNPDPTDLQEFIVPNAALSQWTVALYKDEDLRKIAYVGEYKILAQLPIHLLTKYMGDPALDIDKKHTSHRCPVNLFNIAEAYLIRAEAYLEMNDKSKGETDLETLMLSRGINEEFGSLENCKRILREERARELIGEGMRLNDMLRWGVDFKRSVPQDKIATYSPESLVNEIAVSDKRFTWEFPRNDRQANPNLHGKGNWD</sequence>
<evidence type="ECO:0000313" key="7">
    <source>
        <dbReference type="EMBL" id="KGN94131.1"/>
    </source>
</evidence>
<comment type="similarity">
    <text evidence="2">Belongs to the SusD family.</text>
</comment>
<reference evidence="8 10" key="2">
    <citation type="submission" date="2018-06" db="EMBL/GenBank/DDBJ databases">
        <authorList>
            <consortium name="Pathogen Informatics"/>
            <person name="Doyle S."/>
        </authorList>
    </citation>
    <scope>NUCLEOTIDE SEQUENCE [LARGE SCALE GENOMIC DNA]</scope>
    <source>
        <strain evidence="8 10">NCTC12858</strain>
    </source>
</reference>
<evidence type="ECO:0000256" key="1">
    <source>
        <dbReference type="ARBA" id="ARBA00004442"/>
    </source>
</evidence>
<dbReference type="SUPFAM" id="SSF48452">
    <property type="entry name" value="TPR-like"/>
    <property type="match status" value="1"/>
</dbReference>
<proteinExistence type="inferred from homology"/>
<dbReference type="EMBL" id="JQJC01000020">
    <property type="protein sequence ID" value="KGN94131.1"/>
    <property type="molecule type" value="Genomic_DNA"/>
</dbReference>
<evidence type="ECO:0000256" key="3">
    <source>
        <dbReference type="ARBA" id="ARBA00022729"/>
    </source>
</evidence>
<keyword evidence="10" id="KW-1185">Reference proteome</keyword>